<evidence type="ECO:0000313" key="3">
    <source>
        <dbReference type="Proteomes" id="UP000646833"/>
    </source>
</evidence>
<accession>A0A830DXY1</accession>
<reference evidence="2" key="2">
    <citation type="submission" date="2020-09" db="EMBL/GenBank/DDBJ databases">
        <authorList>
            <person name="Sun Q."/>
            <person name="Sedlacek I."/>
        </authorList>
    </citation>
    <scope>NUCLEOTIDE SEQUENCE</scope>
    <source>
        <strain evidence="2">CCM 7217</strain>
    </source>
</reference>
<protein>
    <recommendedName>
        <fullName evidence="4">DUF1918 domain-containing protein</fullName>
    </recommendedName>
</protein>
<dbReference type="EMBL" id="BMCI01000003">
    <property type="protein sequence ID" value="GGC58864.1"/>
    <property type="molecule type" value="Genomic_DNA"/>
</dbReference>
<sequence>MCERATRHTPRFGATPQIGFDTRRPEGEPATSRPIIALLSGGAEPVRMSFEKDDKVVLHDKHSEFDGETGTVTQVIESMFGEPTYTISFDEGQEVGIAQDQLEAADADEADEADEE</sequence>
<reference evidence="2" key="1">
    <citation type="journal article" date="2014" name="Int. J. Syst. Evol. Microbiol.">
        <title>Complete genome sequence of Corynebacterium casei LMG S-19264T (=DSM 44701T), isolated from a smear-ripened cheese.</title>
        <authorList>
            <consortium name="US DOE Joint Genome Institute (JGI-PGF)"/>
            <person name="Walter F."/>
            <person name="Albersmeier A."/>
            <person name="Kalinowski J."/>
            <person name="Ruckert C."/>
        </authorList>
    </citation>
    <scope>NUCLEOTIDE SEQUENCE</scope>
    <source>
        <strain evidence="2">CCM 7217</strain>
    </source>
</reference>
<evidence type="ECO:0008006" key="4">
    <source>
        <dbReference type="Google" id="ProtNLM"/>
    </source>
</evidence>
<feature type="region of interest" description="Disordered" evidence="1">
    <location>
        <begin position="1"/>
        <end position="32"/>
    </location>
</feature>
<comment type="caution">
    <text evidence="2">The sequence shown here is derived from an EMBL/GenBank/DDBJ whole genome shotgun (WGS) entry which is preliminary data.</text>
</comment>
<dbReference type="Proteomes" id="UP000646833">
    <property type="component" value="Unassembled WGS sequence"/>
</dbReference>
<evidence type="ECO:0000256" key="1">
    <source>
        <dbReference type="SAM" id="MobiDB-lite"/>
    </source>
</evidence>
<dbReference type="AlphaFoldDB" id="A0A830DXY1"/>
<organism evidence="2 3">
    <name type="scientific">Haloferax sulfurifontis</name>
    <dbReference type="NCBI Taxonomy" id="255616"/>
    <lineage>
        <taxon>Archaea</taxon>
        <taxon>Methanobacteriati</taxon>
        <taxon>Methanobacteriota</taxon>
        <taxon>Stenosarchaea group</taxon>
        <taxon>Halobacteria</taxon>
        <taxon>Halobacteriales</taxon>
        <taxon>Haloferacaceae</taxon>
        <taxon>Haloferax</taxon>
    </lineage>
</organism>
<evidence type="ECO:0000313" key="2">
    <source>
        <dbReference type="EMBL" id="GGC58864.1"/>
    </source>
</evidence>
<proteinExistence type="predicted"/>
<name>A0A830DXY1_9EURY</name>
<gene>
    <name evidence="2" type="ORF">GCM10007209_21000</name>
</gene>